<accession>A0ABQ7KJ23</accession>
<dbReference type="InterPro" id="IPR009000">
    <property type="entry name" value="Transl_B-barrel_sf"/>
</dbReference>
<evidence type="ECO:0000256" key="4">
    <source>
        <dbReference type="ARBA" id="ARBA00022517"/>
    </source>
</evidence>
<gene>
    <name evidence="10" type="ORF">BGZ96_010600</name>
</gene>
<feature type="compositionally biased region" description="Basic residues" evidence="9">
    <location>
        <begin position="346"/>
        <end position="356"/>
    </location>
</feature>
<evidence type="ECO:0000256" key="2">
    <source>
        <dbReference type="ARBA" id="ARBA00009801"/>
    </source>
</evidence>
<comment type="subcellular location">
    <subcellularLocation>
        <location evidence="1">Nucleus</location>
    </subcellularLocation>
</comment>
<evidence type="ECO:0000256" key="7">
    <source>
        <dbReference type="ARBA" id="ARBA00022884"/>
    </source>
</evidence>
<feature type="region of interest" description="Disordered" evidence="9">
    <location>
        <begin position="114"/>
        <end position="161"/>
    </location>
</feature>
<evidence type="ECO:0000256" key="5">
    <source>
        <dbReference type="ARBA" id="ARBA00022552"/>
    </source>
</evidence>
<proteinExistence type="inferred from homology"/>
<reference evidence="10 11" key="1">
    <citation type="journal article" date="2020" name="Fungal Divers.">
        <title>Resolving the Mortierellaceae phylogeny through synthesis of multi-gene phylogenetics and phylogenomics.</title>
        <authorList>
            <person name="Vandepol N."/>
            <person name="Liber J."/>
            <person name="Desiro A."/>
            <person name="Na H."/>
            <person name="Kennedy M."/>
            <person name="Barry K."/>
            <person name="Grigoriev I.V."/>
            <person name="Miller A.N."/>
            <person name="O'Donnell K."/>
            <person name="Stajich J.E."/>
            <person name="Bonito G."/>
        </authorList>
    </citation>
    <scope>NUCLEOTIDE SEQUENCE [LARGE SCALE GENOMIC DNA]</scope>
    <source>
        <strain evidence="10 11">AD045</strain>
    </source>
</reference>
<evidence type="ECO:0000256" key="8">
    <source>
        <dbReference type="ARBA" id="ARBA00023242"/>
    </source>
</evidence>
<organism evidence="10 11">
    <name type="scientific">Linnemannia gamsii</name>
    <dbReference type="NCBI Taxonomy" id="64522"/>
    <lineage>
        <taxon>Eukaryota</taxon>
        <taxon>Fungi</taxon>
        <taxon>Fungi incertae sedis</taxon>
        <taxon>Mucoromycota</taxon>
        <taxon>Mortierellomycotina</taxon>
        <taxon>Mortierellomycetes</taxon>
        <taxon>Mortierellales</taxon>
        <taxon>Mortierellaceae</taxon>
        <taxon>Linnemannia</taxon>
    </lineage>
</organism>
<dbReference type="PANTHER" id="PTHR31633:SF1">
    <property type="entry name" value="H_ACA RIBONUCLEOPROTEIN COMPLEX NON-CORE SUBUNIT NAF1"/>
    <property type="match status" value="1"/>
</dbReference>
<evidence type="ECO:0000256" key="3">
    <source>
        <dbReference type="ARBA" id="ARBA00021438"/>
    </source>
</evidence>
<feature type="compositionally biased region" description="Polar residues" evidence="9">
    <location>
        <begin position="541"/>
        <end position="580"/>
    </location>
</feature>
<feature type="compositionally biased region" description="Acidic residues" evidence="9">
    <location>
        <begin position="124"/>
        <end position="148"/>
    </location>
</feature>
<dbReference type="InterPro" id="IPR007504">
    <property type="entry name" value="H/ACA_rnp_Gar1/Naf1"/>
</dbReference>
<sequence>MDITHENPAPVQEDTIMDTTYIPSHHVESQATTHPTLHDTAAASTGMDVDSHMGDATAESSIEPILVHTETQQAPPSIPQQPTVEPSLEAPAAAETITMMDTSNMEDRLDAVIAGGDDKSDGYESSDLESSGDDDDEPDSSDSDSDSDSDGHARSKSALTLEQREKALIEIEAMDDDEDSSPSTILHTTNEILELPKVEKPNIELGSNVVLTPFGSVMSIVDNVVVVQAHSSGEVSVLDYGTVTAVITPAEGDQEAVREILGEIFETFGPVARPLYSIRFNTASEIPAQCKVGSTVYSIPAYSSIVMTAPLKAMKGSDASNKFDEEVDDVELEFSDDEKEMEHKRMLKSAKNKKRVGAKDRKPSQMSADTAAAHQAMNKQGSSSSSAPRQVIALPPRPTFDEPEDGYRILQRPGVMARPNHAQSTSEGAGTVPWYQQQQRELQNMMGTNANPQQQQQQQNRQQQQFQQQQQLQQQLLLQQQQQRQLFEQQQQQQALYQQQIQEAQATISRLQQQQQQLQHQSQQSTTAPSQAFQFRAPQQLEPSHASSNPSFNPQAYQPPSFQPQDTAPNNQEPNFQSMLSPLFPQKQQQNDQNPPQ</sequence>
<feature type="compositionally biased region" description="Low complexity" evidence="9">
    <location>
        <begin position="519"/>
        <end position="534"/>
    </location>
</feature>
<evidence type="ECO:0000256" key="1">
    <source>
        <dbReference type="ARBA" id="ARBA00004123"/>
    </source>
</evidence>
<keyword evidence="7" id="KW-0694">RNA-binding</keyword>
<feature type="compositionally biased region" description="Low complexity" evidence="9">
    <location>
        <begin position="585"/>
        <end position="597"/>
    </location>
</feature>
<evidence type="ECO:0000256" key="6">
    <source>
        <dbReference type="ARBA" id="ARBA00022553"/>
    </source>
</evidence>
<keyword evidence="5" id="KW-0698">rRNA processing</keyword>
<evidence type="ECO:0000313" key="11">
    <source>
        <dbReference type="Proteomes" id="UP001194696"/>
    </source>
</evidence>
<evidence type="ECO:0000313" key="10">
    <source>
        <dbReference type="EMBL" id="KAG0298554.1"/>
    </source>
</evidence>
<dbReference type="InterPro" id="IPR038664">
    <property type="entry name" value="Gar1/Naf1_Cbf5-bd_sf"/>
</dbReference>
<dbReference type="SUPFAM" id="SSF50447">
    <property type="entry name" value="Translation proteins"/>
    <property type="match status" value="1"/>
</dbReference>
<dbReference type="InterPro" id="IPR040309">
    <property type="entry name" value="Naf1"/>
</dbReference>
<dbReference type="EMBL" id="JAAAIM010000007">
    <property type="protein sequence ID" value="KAG0298554.1"/>
    <property type="molecule type" value="Genomic_DNA"/>
</dbReference>
<comment type="similarity">
    <text evidence="2">Belongs to the NAF1 family.</text>
</comment>
<feature type="region of interest" description="Disordered" evidence="9">
    <location>
        <begin position="519"/>
        <end position="597"/>
    </location>
</feature>
<dbReference type="Proteomes" id="UP001194696">
    <property type="component" value="Unassembled WGS sequence"/>
</dbReference>
<keyword evidence="6" id="KW-0597">Phosphoprotein</keyword>
<dbReference type="PANTHER" id="PTHR31633">
    <property type="entry name" value="H/ACA RIBONUCLEOPROTEIN COMPLEX NON-CORE SUBUNIT NAF1"/>
    <property type="match status" value="1"/>
</dbReference>
<keyword evidence="4" id="KW-0690">Ribosome biogenesis</keyword>
<dbReference type="Gene3D" id="2.40.10.230">
    <property type="entry name" value="Probable tRNA pseudouridine synthase domain"/>
    <property type="match status" value="1"/>
</dbReference>
<protein>
    <recommendedName>
        <fullName evidence="3">H/ACA ribonucleoprotein complex non-core subunit NAF1</fullName>
    </recommendedName>
</protein>
<keyword evidence="8" id="KW-0539">Nucleus</keyword>
<name>A0ABQ7KJ23_9FUNG</name>
<dbReference type="Pfam" id="PF04410">
    <property type="entry name" value="Gar1"/>
    <property type="match status" value="1"/>
</dbReference>
<evidence type="ECO:0000256" key="9">
    <source>
        <dbReference type="SAM" id="MobiDB-lite"/>
    </source>
</evidence>
<feature type="region of interest" description="Disordered" evidence="9">
    <location>
        <begin position="346"/>
        <end position="405"/>
    </location>
</feature>
<comment type="caution">
    <text evidence="10">The sequence shown here is derived from an EMBL/GenBank/DDBJ whole genome shotgun (WGS) entry which is preliminary data.</text>
</comment>
<feature type="compositionally biased region" description="Polar residues" evidence="9">
    <location>
        <begin position="377"/>
        <end position="388"/>
    </location>
</feature>
<keyword evidence="11" id="KW-1185">Reference proteome</keyword>